<proteinExistence type="predicted"/>
<dbReference type="EMBL" id="JARPTC010000003">
    <property type="protein sequence ID" value="MDO7786125.1"/>
    <property type="molecule type" value="Genomic_DNA"/>
</dbReference>
<evidence type="ECO:0000313" key="2">
    <source>
        <dbReference type="Proteomes" id="UP001172911"/>
    </source>
</evidence>
<dbReference type="InterPro" id="IPR007162">
    <property type="entry name" value="DUF366"/>
</dbReference>
<gene>
    <name evidence="1" type="ORF">P6N53_02680</name>
</gene>
<dbReference type="GO" id="GO:0140096">
    <property type="term" value="F:catalytic activity, acting on a protein"/>
    <property type="evidence" value="ECO:0007669"/>
    <property type="project" value="UniProtKB-ARBA"/>
</dbReference>
<keyword evidence="2" id="KW-1185">Reference proteome</keyword>
<reference evidence="1" key="1">
    <citation type="journal article" date="2023" name="J. Hazard. Mater.">
        <title>Anaerobic biodegradation of pyrene and benzo[a]pyrene by a new sulfate-reducing Desulforamulus aquiferis strain DSA.</title>
        <authorList>
            <person name="Zhang Z."/>
            <person name="Sun J."/>
            <person name="Gong X."/>
            <person name="Wang C."/>
            <person name="Wang H."/>
        </authorList>
    </citation>
    <scope>NUCLEOTIDE SEQUENCE</scope>
    <source>
        <strain evidence="1">DSA</strain>
    </source>
</reference>
<dbReference type="AlphaFoldDB" id="A0AAW7Z9B1"/>
<dbReference type="Pfam" id="PF04017">
    <property type="entry name" value="DUF366"/>
    <property type="match status" value="1"/>
</dbReference>
<evidence type="ECO:0000313" key="1">
    <source>
        <dbReference type="EMBL" id="MDO7786125.1"/>
    </source>
</evidence>
<accession>A0AAW7Z9B1</accession>
<dbReference type="SUPFAM" id="SSF55681">
    <property type="entry name" value="Class II aaRS and biotin synthetases"/>
    <property type="match status" value="1"/>
</dbReference>
<dbReference type="Proteomes" id="UP001172911">
    <property type="component" value="Unassembled WGS sequence"/>
</dbReference>
<dbReference type="Gene3D" id="3.30.930.10">
    <property type="entry name" value="Bira Bifunctional Protein, Domain 2"/>
    <property type="match status" value="1"/>
</dbReference>
<comment type="caution">
    <text evidence="1">The sequence shown here is derived from an EMBL/GenBank/DDBJ whole genome shotgun (WGS) entry which is preliminary data.</text>
</comment>
<dbReference type="PIRSF" id="PIRSF006503">
    <property type="entry name" value="UCP006503"/>
    <property type="match status" value="1"/>
</dbReference>
<dbReference type="GO" id="GO:0016740">
    <property type="term" value="F:transferase activity"/>
    <property type="evidence" value="ECO:0007669"/>
    <property type="project" value="UniProtKB-ARBA"/>
</dbReference>
<dbReference type="InterPro" id="IPR045864">
    <property type="entry name" value="aa-tRNA-synth_II/BPL/LPL"/>
</dbReference>
<name>A0AAW7Z9B1_9FIRM</name>
<dbReference type="RefSeq" id="WP_304540970.1">
    <property type="nucleotide sequence ID" value="NZ_JARPTC010000003.1"/>
</dbReference>
<reference evidence="1" key="2">
    <citation type="submission" date="2023-03" db="EMBL/GenBank/DDBJ databases">
        <authorList>
            <person name="Zhang Z."/>
        </authorList>
    </citation>
    <scope>NUCLEOTIDE SEQUENCE</scope>
    <source>
        <strain evidence="1">DSA</strain>
    </source>
</reference>
<organism evidence="1 2">
    <name type="scientific">Desulforamulus aquiferis</name>
    <dbReference type="NCBI Taxonomy" id="1397668"/>
    <lineage>
        <taxon>Bacteria</taxon>
        <taxon>Bacillati</taxon>
        <taxon>Bacillota</taxon>
        <taxon>Clostridia</taxon>
        <taxon>Eubacteriales</taxon>
        <taxon>Peptococcaceae</taxon>
        <taxon>Desulforamulus</taxon>
    </lineage>
</organism>
<protein>
    <submittedName>
        <fullName evidence="1">DUF366 family protein</fullName>
    </submittedName>
</protein>
<sequence length="187" mass="21107">MLIHTIGQELKYDGRQLSSLWAFRNYRLQGDSIICFRGPCQVELTEMVDLADVIANAPIYSESMLHFIIEHFDLDLEKTVVRQRLFISQIKEVIYKRTGRILSRQGDDLFYGNKKLSVSIATLSPVSTMIHTGLNISSRNTPVPTVSLVELGFSENEILTLGQEIAETYANEISSIKLARCKVRGVV</sequence>